<keyword evidence="3" id="KW-0808">Transferase</keyword>
<dbReference type="SUPFAM" id="SSF53335">
    <property type="entry name" value="S-adenosyl-L-methionine-dependent methyltransferases"/>
    <property type="match status" value="1"/>
</dbReference>
<dbReference type="GO" id="GO:0008171">
    <property type="term" value="F:O-methyltransferase activity"/>
    <property type="evidence" value="ECO:0007669"/>
    <property type="project" value="InterPro"/>
</dbReference>
<evidence type="ECO:0000313" key="7">
    <source>
        <dbReference type="EMBL" id="KAJ6431648.1"/>
    </source>
</evidence>
<keyword evidence="2" id="KW-0489">Methyltransferase</keyword>
<dbReference type="Proteomes" id="UP001162972">
    <property type="component" value="Chromosome 10"/>
</dbReference>
<dbReference type="GO" id="GO:0046872">
    <property type="term" value="F:metal ion binding"/>
    <property type="evidence" value="ECO:0007669"/>
    <property type="project" value="UniProtKB-KW"/>
</dbReference>
<evidence type="ECO:0000256" key="6">
    <source>
        <dbReference type="ARBA" id="ARBA00023453"/>
    </source>
</evidence>
<dbReference type="CDD" id="cd02440">
    <property type="entry name" value="AdoMet_MTases"/>
    <property type="match status" value="1"/>
</dbReference>
<dbReference type="InterPro" id="IPR050362">
    <property type="entry name" value="Cation-dep_OMT"/>
</dbReference>
<gene>
    <name evidence="7" type="ORF">OIU84_019017</name>
</gene>
<evidence type="ECO:0000256" key="3">
    <source>
        <dbReference type="ARBA" id="ARBA00022679"/>
    </source>
</evidence>
<keyword evidence="8" id="KW-1185">Reference proteome</keyword>
<accession>A0AAD6KXU7</accession>
<dbReference type="PANTHER" id="PTHR10509:SF34">
    <property type="entry name" value="TAPETUM-SPECIFIC METHYLTRANSFERASE 1"/>
    <property type="match status" value="1"/>
</dbReference>
<keyword evidence="5" id="KW-0479">Metal-binding</keyword>
<name>A0AAD6KXU7_9ROSI</name>
<dbReference type="GO" id="GO:0032259">
    <property type="term" value="P:methylation"/>
    <property type="evidence" value="ECO:0007669"/>
    <property type="project" value="UniProtKB-KW"/>
</dbReference>
<dbReference type="EMBL" id="JAPFFJ010000003">
    <property type="protein sequence ID" value="KAJ6431648.1"/>
    <property type="molecule type" value="Genomic_DNA"/>
</dbReference>
<protein>
    <recommendedName>
        <fullName evidence="9">Caffeoyl-CoA O-methyltransferase</fullName>
    </recommendedName>
</protein>
<dbReference type="PROSITE" id="PS51682">
    <property type="entry name" value="SAM_OMT_I"/>
    <property type="match status" value="1"/>
</dbReference>
<comment type="caution">
    <text evidence="7">The sequence shown here is derived from an EMBL/GenBank/DDBJ whole genome shotgun (WGS) entry which is preliminary data.</text>
</comment>
<dbReference type="InterPro" id="IPR002935">
    <property type="entry name" value="SAM_O-MeTrfase"/>
</dbReference>
<evidence type="ECO:0000256" key="2">
    <source>
        <dbReference type="ARBA" id="ARBA00022603"/>
    </source>
</evidence>
<sequence>MALPPKGVLQSEALKKYIYETSAYPGEHEHLKGLREATEKKYGTLSEIAIPVDEGRFLSMLMKIMNPKRTLEIGVFTGYSLLSTALALPNESQITAIDIDREAFEVGLPFIQKAGMENKIKFIQADAISVLNEMLNNDTQPEFDYAFVDADKANYKNYHEQLLKLVKIGGMIAYDNTLWYGFVAKEEDEVPENMRAVRTAIMEFNGLISSDPRVEISQVSIGDGVTLCRRLH</sequence>
<reference evidence="7 8" key="1">
    <citation type="journal article" date="2023" name="Int. J. Mol. Sci.">
        <title>De Novo Assembly and Annotation of 11 Diverse Shrub Willow (Salix) Genomes Reveals Novel Gene Organization in Sex-Linked Regions.</title>
        <authorList>
            <person name="Hyden B."/>
            <person name="Feng K."/>
            <person name="Yates T.B."/>
            <person name="Jawdy S."/>
            <person name="Cereghino C."/>
            <person name="Smart L.B."/>
            <person name="Muchero W."/>
        </authorList>
    </citation>
    <scope>NUCLEOTIDE SEQUENCE [LARGE SCALE GENOMIC DNA]</scope>
    <source>
        <tissue evidence="7">Shoot tip</tissue>
    </source>
</reference>
<evidence type="ECO:0000256" key="5">
    <source>
        <dbReference type="ARBA" id="ARBA00022723"/>
    </source>
</evidence>
<comment type="function">
    <text evidence="1">Methylates caffeoyl-CoA to feruloyl-CoA and 5-hydroxyferuloyl-CoA to sinapoyl-CoA. Plays a role in the synthesis of feruloylated polysaccharides. Involved in the reinforcement of the plant cell wall. Also involved in the responding to wounding or pathogen challenge by the increased formation of cell wall-bound ferulic acid polymers.</text>
</comment>
<dbReference type="Pfam" id="PF01596">
    <property type="entry name" value="Methyltransf_3"/>
    <property type="match status" value="1"/>
</dbReference>
<evidence type="ECO:0000313" key="8">
    <source>
        <dbReference type="Proteomes" id="UP001162972"/>
    </source>
</evidence>
<dbReference type="GO" id="GO:0008757">
    <property type="term" value="F:S-adenosylmethionine-dependent methyltransferase activity"/>
    <property type="evidence" value="ECO:0007669"/>
    <property type="project" value="TreeGrafter"/>
</dbReference>
<dbReference type="Gene3D" id="3.40.50.150">
    <property type="entry name" value="Vaccinia Virus protein VP39"/>
    <property type="match status" value="1"/>
</dbReference>
<dbReference type="InterPro" id="IPR029063">
    <property type="entry name" value="SAM-dependent_MTases_sf"/>
</dbReference>
<evidence type="ECO:0000256" key="1">
    <source>
        <dbReference type="ARBA" id="ARBA00002334"/>
    </source>
</evidence>
<organism evidence="7 8">
    <name type="scientific">Salix udensis</name>
    <dbReference type="NCBI Taxonomy" id="889485"/>
    <lineage>
        <taxon>Eukaryota</taxon>
        <taxon>Viridiplantae</taxon>
        <taxon>Streptophyta</taxon>
        <taxon>Embryophyta</taxon>
        <taxon>Tracheophyta</taxon>
        <taxon>Spermatophyta</taxon>
        <taxon>Magnoliopsida</taxon>
        <taxon>eudicotyledons</taxon>
        <taxon>Gunneridae</taxon>
        <taxon>Pentapetalae</taxon>
        <taxon>rosids</taxon>
        <taxon>fabids</taxon>
        <taxon>Malpighiales</taxon>
        <taxon>Salicaceae</taxon>
        <taxon>Saliceae</taxon>
        <taxon>Salix</taxon>
    </lineage>
</organism>
<evidence type="ECO:0008006" key="9">
    <source>
        <dbReference type="Google" id="ProtNLM"/>
    </source>
</evidence>
<evidence type="ECO:0000256" key="4">
    <source>
        <dbReference type="ARBA" id="ARBA00022691"/>
    </source>
</evidence>
<keyword evidence="4" id="KW-0949">S-adenosyl-L-methionine</keyword>
<dbReference type="PANTHER" id="PTHR10509">
    <property type="entry name" value="O-METHYLTRANSFERASE-RELATED"/>
    <property type="match status" value="1"/>
</dbReference>
<dbReference type="AlphaFoldDB" id="A0AAD6KXU7"/>
<proteinExistence type="inferred from homology"/>
<comment type="similarity">
    <text evidence="6">Belongs to the class I-like SAM-binding methyltransferase superfamily. Cation-dependent O-methyltransferase family.</text>
</comment>